<accession>A0A3E1Y8Q7</accession>
<dbReference type="Pfam" id="PF04773">
    <property type="entry name" value="FecR"/>
    <property type="match status" value="1"/>
</dbReference>
<gene>
    <name evidence="4" type="ORF">DVR12_14025</name>
</gene>
<dbReference type="InterPro" id="IPR032508">
    <property type="entry name" value="FecR_C"/>
</dbReference>
<feature type="transmembrane region" description="Helical" evidence="1">
    <location>
        <begin position="89"/>
        <end position="110"/>
    </location>
</feature>
<dbReference type="GO" id="GO:0016989">
    <property type="term" value="F:sigma factor antagonist activity"/>
    <property type="evidence" value="ECO:0007669"/>
    <property type="project" value="TreeGrafter"/>
</dbReference>
<name>A0A3E1Y8Q7_9BACT</name>
<dbReference type="InterPro" id="IPR006860">
    <property type="entry name" value="FecR"/>
</dbReference>
<dbReference type="EMBL" id="QPMM01000007">
    <property type="protein sequence ID" value="RFS21774.1"/>
    <property type="molecule type" value="Genomic_DNA"/>
</dbReference>
<feature type="domain" description="FecR protein" evidence="2">
    <location>
        <begin position="187"/>
        <end position="282"/>
    </location>
</feature>
<organism evidence="4 5">
    <name type="scientific">Chitinophaga silvatica</name>
    <dbReference type="NCBI Taxonomy" id="2282649"/>
    <lineage>
        <taxon>Bacteria</taxon>
        <taxon>Pseudomonadati</taxon>
        <taxon>Bacteroidota</taxon>
        <taxon>Chitinophagia</taxon>
        <taxon>Chitinophagales</taxon>
        <taxon>Chitinophagaceae</taxon>
        <taxon>Chitinophaga</taxon>
    </lineage>
</organism>
<comment type="caution">
    <text evidence="4">The sequence shown here is derived from an EMBL/GenBank/DDBJ whole genome shotgun (WGS) entry which is preliminary data.</text>
</comment>
<dbReference type="Proteomes" id="UP000260644">
    <property type="component" value="Unassembled WGS sequence"/>
</dbReference>
<sequence length="394" mass="43920">MLMQDRFKYLFDQFTNKQATDEELAEFYQLVDQGKHDDLLQELMQDFYHQHPNNESTGDFYLPGADKRMLENIFQAAANPAPKKLSVKYIRIAAAVAAIALILIVCRIYLIHPTPPQAKSEQPAKQDIAPGNMGATLTLANGKTIRLGDTQNGEIAKEAGIVVRKTADGQLEYDLQNSNTNEHTLNTLSTSRGETYAVILPDHSKVWLNAASKLTYSSQLLENGLRKVKLDGEAYFEITKDAAHPFIVETREQTLKVLGTNFNINSYADEAKTSTTLLEGSVAIQYGTENNVILKPNEQAILINQKITVKNVDVTDVTAWKNGLFVFNNESLESIMRKVSRWYNVEIVYQGNLPALQFTGALSRSKNLSTLVGILEAPGDIHCKIDGRKIIISK</sequence>
<dbReference type="PANTHER" id="PTHR30273">
    <property type="entry name" value="PERIPLASMIC SIGNAL SENSOR AND SIGMA FACTOR ACTIVATOR FECR-RELATED"/>
    <property type="match status" value="1"/>
</dbReference>
<dbReference type="FunFam" id="2.60.120.1440:FF:000001">
    <property type="entry name" value="Putative anti-sigma factor"/>
    <property type="match status" value="1"/>
</dbReference>
<evidence type="ECO:0000259" key="3">
    <source>
        <dbReference type="Pfam" id="PF16344"/>
    </source>
</evidence>
<keyword evidence="1" id="KW-0812">Transmembrane</keyword>
<evidence type="ECO:0000313" key="4">
    <source>
        <dbReference type="EMBL" id="RFS21774.1"/>
    </source>
</evidence>
<dbReference type="Gene3D" id="3.55.50.30">
    <property type="match status" value="1"/>
</dbReference>
<protein>
    <submittedName>
        <fullName evidence="4">FecR family protein</fullName>
    </submittedName>
</protein>
<keyword evidence="5" id="KW-1185">Reference proteome</keyword>
<evidence type="ECO:0000259" key="2">
    <source>
        <dbReference type="Pfam" id="PF04773"/>
    </source>
</evidence>
<evidence type="ECO:0000256" key="1">
    <source>
        <dbReference type="SAM" id="Phobius"/>
    </source>
</evidence>
<feature type="domain" description="Protein FecR C-terminal" evidence="3">
    <location>
        <begin position="325"/>
        <end position="392"/>
    </location>
</feature>
<proteinExistence type="predicted"/>
<dbReference type="PANTHER" id="PTHR30273:SF2">
    <property type="entry name" value="PROTEIN FECR"/>
    <property type="match status" value="1"/>
</dbReference>
<dbReference type="Gene3D" id="2.60.120.1440">
    <property type="match status" value="1"/>
</dbReference>
<dbReference type="Pfam" id="PF16344">
    <property type="entry name" value="FecR_C"/>
    <property type="match status" value="1"/>
</dbReference>
<evidence type="ECO:0000313" key="5">
    <source>
        <dbReference type="Proteomes" id="UP000260644"/>
    </source>
</evidence>
<dbReference type="InterPro" id="IPR012373">
    <property type="entry name" value="Ferrdict_sens_TM"/>
</dbReference>
<keyword evidence="1" id="KW-0472">Membrane</keyword>
<keyword evidence="1" id="KW-1133">Transmembrane helix</keyword>
<reference evidence="4 5" key="1">
    <citation type="submission" date="2018-07" db="EMBL/GenBank/DDBJ databases">
        <title>Chitinophaga K2CV101002-2 sp. nov., isolated from a monsoon evergreen broad-leaved forest soil.</title>
        <authorList>
            <person name="Lv Y."/>
        </authorList>
    </citation>
    <scope>NUCLEOTIDE SEQUENCE [LARGE SCALE GENOMIC DNA]</scope>
    <source>
        <strain evidence="4 5">GDMCC 1.1288</strain>
    </source>
</reference>
<dbReference type="AlphaFoldDB" id="A0A3E1Y8Q7"/>